<dbReference type="AlphaFoldDB" id="B7GJJ4"/>
<dbReference type="Pfam" id="PF07690">
    <property type="entry name" value="MFS_1"/>
    <property type="match status" value="1"/>
</dbReference>
<evidence type="ECO:0000256" key="5">
    <source>
        <dbReference type="ARBA" id="ARBA00022989"/>
    </source>
</evidence>
<dbReference type="PANTHER" id="PTHR23517">
    <property type="entry name" value="RESISTANCE PROTEIN MDTM, PUTATIVE-RELATED-RELATED"/>
    <property type="match status" value="1"/>
</dbReference>
<keyword evidence="6 7" id="KW-0472">Membrane</keyword>
<evidence type="ECO:0000256" key="7">
    <source>
        <dbReference type="SAM" id="Phobius"/>
    </source>
</evidence>
<keyword evidence="5 7" id="KW-1133">Transmembrane helix</keyword>
<feature type="transmembrane region" description="Helical" evidence="7">
    <location>
        <begin position="104"/>
        <end position="125"/>
    </location>
</feature>
<evidence type="ECO:0000256" key="2">
    <source>
        <dbReference type="ARBA" id="ARBA00022448"/>
    </source>
</evidence>
<dbReference type="HOGENOM" id="CLU_001265_60_3_9"/>
<dbReference type="PROSITE" id="PS50850">
    <property type="entry name" value="MFS"/>
    <property type="match status" value="1"/>
</dbReference>
<comment type="subcellular location">
    <subcellularLocation>
        <location evidence="1">Cell membrane</location>
        <topology evidence="1">Multi-pass membrane protein</topology>
    </subcellularLocation>
</comment>
<evidence type="ECO:0000256" key="3">
    <source>
        <dbReference type="ARBA" id="ARBA00022475"/>
    </source>
</evidence>
<dbReference type="CDD" id="cd17329">
    <property type="entry name" value="MFS_MdtH_MDR_like"/>
    <property type="match status" value="1"/>
</dbReference>
<gene>
    <name evidence="9" type="ordered locus">Aflv_1294</name>
</gene>
<proteinExistence type="predicted"/>
<accession>B7GJJ4</accession>
<dbReference type="Gene3D" id="1.20.1250.20">
    <property type="entry name" value="MFS general substrate transporter like domains"/>
    <property type="match status" value="1"/>
</dbReference>
<evidence type="ECO:0000256" key="1">
    <source>
        <dbReference type="ARBA" id="ARBA00004651"/>
    </source>
</evidence>
<feature type="domain" description="Major facilitator superfamily (MFS) profile" evidence="8">
    <location>
        <begin position="1"/>
        <end position="416"/>
    </location>
</feature>
<feature type="transmembrane region" description="Helical" evidence="7">
    <location>
        <begin position="54"/>
        <end position="73"/>
    </location>
</feature>
<dbReference type="STRING" id="491915.Aflv_1294"/>
<dbReference type="InterPro" id="IPR005829">
    <property type="entry name" value="Sugar_transporter_CS"/>
</dbReference>
<dbReference type="InterPro" id="IPR036259">
    <property type="entry name" value="MFS_trans_sf"/>
</dbReference>
<feature type="transmembrane region" description="Helical" evidence="7">
    <location>
        <begin position="306"/>
        <end position="323"/>
    </location>
</feature>
<feature type="transmembrane region" description="Helical" evidence="7">
    <location>
        <begin position="172"/>
        <end position="193"/>
    </location>
</feature>
<feature type="transmembrane region" description="Helical" evidence="7">
    <location>
        <begin position="21"/>
        <end position="42"/>
    </location>
</feature>
<feature type="transmembrane region" description="Helical" evidence="7">
    <location>
        <begin position="276"/>
        <end position="294"/>
    </location>
</feature>
<dbReference type="InterPro" id="IPR050171">
    <property type="entry name" value="MFS_Transporters"/>
</dbReference>
<keyword evidence="3" id="KW-1003">Cell membrane</keyword>
<protein>
    <submittedName>
        <fullName evidence="9">Permease of the major facilitator superfamily</fullName>
    </submittedName>
</protein>
<keyword evidence="2" id="KW-0813">Transport</keyword>
<dbReference type="GO" id="GO:0022857">
    <property type="term" value="F:transmembrane transporter activity"/>
    <property type="evidence" value="ECO:0007669"/>
    <property type="project" value="InterPro"/>
</dbReference>
<evidence type="ECO:0000256" key="6">
    <source>
        <dbReference type="ARBA" id="ARBA00023136"/>
    </source>
</evidence>
<reference evidence="9 10" key="1">
    <citation type="journal article" date="2008" name="Genome Biol.">
        <title>Encapsulated in silica: genome, proteome and physiology of the thermophilic bacterium Anoxybacillus flavithermus WK1.</title>
        <authorList>
            <person name="Saw J.H."/>
            <person name="Mountain B.W."/>
            <person name="Feng L."/>
            <person name="Omelchenko M.V."/>
            <person name="Hou S."/>
            <person name="Saito J.A."/>
            <person name="Stott M.B."/>
            <person name="Li D."/>
            <person name="Zhao G."/>
            <person name="Wu J."/>
            <person name="Galperin M.Y."/>
            <person name="Koonin E.V."/>
            <person name="Makarova K.S."/>
            <person name="Wolf Y.I."/>
            <person name="Rigden D.J."/>
            <person name="Dunfield P.F."/>
            <person name="Wang L."/>
            <person name="Alam M."/>
        </authorList>
    </citation>
    <scope>NUCLEOTIDE SEQUENCE [LARGE SCALE GENOMIC DNA]</scope>
    <source>
        <strain evidence="10">DSM 21510 / WK1</strain>
    </source>
</reference>
<dbReference type="Proteomes" id="UP000000742">
    <property type="component" value="Chromosome"/>
</dbReference>
<organism evidence="9 10">
    <name type="scientific">Anoxybacillus flavithermus (strain DSM 21510 / WK1)</name>
    <dbReference type="NCBI Taxonomy" id="491915"/>
    <lineage>
        <taxon>Bacteria</taxon>
        <taxon>Bacillati</taxon>
        <taxon>Bacillota</taxon>
        <taxon>Bacilli</taxon>
        <taxon>Bacillales</taxon>
        <taxon>Anoxybacillaceae</taxon>
        <taxon>Anoxybacillus</taxon>
    </lineage>
</organism>
<evidence type="ECO:0000313" key="10">
    <source>
        <dbReference type="Proteomes" id="UP000000742"/>
    </source>
</evidence>
<feature type="transmembrane region" description="Helical" evidence="7">
    <location>
        <begin position="146"/>
        <end position="166"/>
    </location>
</feature>
<dbReference type="PROSITE" id="PS00216">
    <property type="entry name" value="SUGAR_TRANSPORT_1"/>
    <property type="match status" value="1"/>
</dbReference>
<dbReference type="InterPro" id="IPR011701">
    <property type="entry name" value="MFS"/>
</dbReference>
<dbReference type="EMBL" id="CP000922">
    <property type="protein sequence ID" value="ACJ33664.1"/>
    <property type="molecule type" value="Genomic_DNA"/>
</dbReference>
<name>B7GJJ4_ANOFW</name>
<sequence length="420" mass="47642">MFGRGDTMRIRDWDRNLRIRLIGESLVGVTFWMIFPFITIYFSGTFGREKTGVLLVISQLFSVIANLFGGYFADRFGRKTMMVFAACGQALAFFLFALSNSPLFSSPLMSFICFALVGVCGSLYWPASQAMVADVVSEKDQSRVFAVFYTMNNIMVVIGPLLGGVFYPEHQFFLLLIAGTFCAIVAIVLFIYLDETAPMWRKTTGTWYMFFIEQLNNYRLIVKDRTFLLFIVAGILVAQTFMQLDILLPVYIKEVVSKQTLFSVGHWSLSLSGEKAFSVLIAENGLLVALFTVAVTKWMEHYKEKWVFVFSSLLYGIAIFLFGQTTSLWIMIILIAVFTLAELMTVGLQQTFVAKLAPEHMRGQYFAAASLRFTLGRMMAPLALTLPFAYHWTFFILMLLAVCSAWLYAVMFQMIEGKRA</sequence>
<evidence type="ECO:0000313" key="9">
    <source>
        <dbReference type="EMBL" id="ACJ33664.1"/>
    </source>
</evidence>
<evidence type="ECO:0000259" key="8">
    <source>
        <dbReference type="PROSITE" id="PS50850"/>
    </source>
</evidence>
<feature type="transmembrane region" description="Helical" evidence="7">
    <location>
        <begin position="80"/>
        <end position="98"/>
    </location>
</feature>
<feature type="transmembrane region" description="Helical" evidence="7">
    <location>
        <begin position="390"/>
        <end position="410"/>
    </location>
</feature>
<dbReference type="KEGG" id="afl:Aflv_1294"/>
<dbReference type="GO" id="GO:0005886">
    <property type="term" value="C:plasma membrane"/>
    <property type="evidence" value="ECO:0007669"/>
    <property type="project" value="UniProtKB-SubCell"/>
</dbReference>
<dbReference type="InterPro" id="IPR020846">
    <property type="entry name" value="MFS_dom"/>
</dbReference>
<dbReference type="PANTHER" id="PTHR23517:SF3">
    <property type="entry name" value="INTEGRAL MEMBRANE TRANSPORT PROTEIN"/>
    <property type="match status" value="1"/>
</dbReference>
<dbReference type="eggNOG" id="COG2814">
    <property type="taxonomic scope" value="Bacteria"/>
</dbReference>
<dbReference type="SUPFAM" id="SSF103473">
    <property type="entry name" value="MFS general substrate transporter"/>
    <property type="match status" value="1"/>
</dbReference>
<feature type="transmembrane region" description="Helical" evidence="7">
    <location>
        <begin position="227"/>
        <end position="252"/>
    </location>
</feature>
<keyword evidence="4 7" id="KW-0812">Transmembrane</keyword>
<evidence type="ECO:0000256" key="4">
    <source>
        <dbReference type="ARBA" id="ARBA00022692"/>
    </source>
</evidence>